<dbReference type="GO" id="GO:0000166">
    <property type="term" value="F:nucleotide binding"/>
    <property type="evidence" value="ECO:0007669"/>
    <property type="project" value="UniProtKB-KW"/>
</dbReference>
<accession>A0A2U2AF04</accession>
<dbReference type="AlphaFoldDB" id="A0A2U2AF04"/>
<dbReference type="InterPro" id="IPR043128">
    <property type="entry name" value="Rev_trsase/Diguanyl_cyclase"/>
</dbReference>
<gene>
    <name evidence="4" type="primary">cas10</name>
    <name evidence="4" type="ORF">DC083_04900</name>
</gene>
<dbReference type="Pfam" id="PF12469">
    <property type="entry name" value="Cmr2_N"/>
    <property type="match status" value="1"/>
</dbReference>
<evidence type="ECO:0000256" key="1">
    <source>
        <dbReference type="ARBA" id="ARBA00022741"/>
    </source>
</evidence>
<sequence length="618" mass="68960">MNQYVLILSVGPVQGFIAAARRSRDLWSGSWLLSEMAKAGAKYLYDHGAILIFPTVADAEELNVNSELSVGNKLQVVISAQNAEAVQRLIEETKSAIQARFDLEATTVEALLGNFKIRQNIWQGQLKDYLEVQGAYALIDASNKEGYKIACDQASIMLAARKATRDFRALATSAYDPEFMIPKSSLDGARETVLPDVFCRNHHIVKRLGLSDSEQLDSSGIIKRLGGDVDQFTPYVRVAADSWVQNISDEEANNIAKAYKPLVDLQLATNVTGNHSCYAKLPYDGEYLYSFRLEAMLNRYKSWKRKITNKESLEVEDLDLSEVEQAYQVLLNLKEVLQPLWRKYGDPCNYGVLLLADGDKMGELLDHAGDQTAHQEITTALSQFAGSVEAIMRDHYGHRIYAGGDDVLGFVPLASAYDCAKTLSEKFAASLDTVAKKLKATTPTLSVGLAIAHINTPLGHIRHLAKEAEKMAKGDQVKDLQKQRNALGIVLAVRSGSTTGLRLRWDDEAGLQAFQTWIDDYQQHEITSRLAYDTREIYLQTELLARDIENDLLVKIRAAEFKRMLKKARTTSGTTLDNALVSKLEKRLDQLESLDHLATELIIARWMAAKTQRDLGRE</sequence>
<proteinExistence type="predicted"/>
<keyword evidence="5" id="KW-1185">Reference proteome</keyword>
<keyword evidence="2" id="KW-0051">Antiviral defense</keyword>
<reference evidence="5" key="1">
    <citation type="submission" date="2018-05" db="EMBL/GenBank/DDBJ databases">
        <title>Ignatzschineria dubaiensis sp. nov., isolated from necrotic foot tissues of dromedaries (Camelus dromedarius) and associated maggots in Dubai, United Arab Emirates.</title>
        <authorList>
            <person name="Tsang C.C."/>
            <person name="Tang J.Y.M."/>
            <person name="Fong J.Y.H."/>
            <person name="Kinne J."/>
            <person name="Lee H.H."/>
            <person name="Joseph M."/>
            <person name="Jose S."/>
            <person name="Schuster R.K."/>
            <person name="Tang Y."/>
            <person name="Sivakumar S."/>
            <person name="Chen J.H.K."/>
            <person name="Teng J.L.L."/>
            <person name="Lau S.K.P."/>
            <person name="Wernery U."/>
            <person name="Woo P.C.Y."/>
        </authorList>
    </citation>
    <scope>NUCLEOTIDE SEQUENCE [LARGE SCALE GENOMIC DNA]</scope>
    <source>
        <strain evidence="5">KCTC 22644</strain>
    </source>
</reference>
<dbReference type="InterPro" id="IPR054767">
    <property type="entry name" value="Cas10-Cmr2_palm2"/>
</dbReference>
<organism evidence="4 5">
    <name type="scientific">Ignatzschineria ureiclastica</name>
    <dbReference type="NCBI Taxonomy" id="472582"/>
    <lineage>
        <taxon>Bacteria</taxon>
        <taxon>Pseudomonadati</taxon>
        <taxon>Pseudomonadota</taxon>
        <taxon>Gammaproteobacteria</taxon>
        <taxon>Cardiobacteriales</taxon>
        <taxon>Ignatzschineriaceae</taxon>
        <taxon>Ignatzschineria</taxon>
    </lineage>
</organism>
<evidence type="ECO:0000259" key="3">
    <source>
        <dbReference type="PROSITE" id="PS50887"/>
    </source>
</evidence>
<dbReference type="InterPro" id="IPR000160">
    <property type="entry name" value="GGDEF_dom"/>
</dbReference>
<dbReference type="PROSITE" id="PS50887">
    <property type="entry name" value="GGDEF"/>
    <property type="match status" value="1"/>
</dbReference>
<dbReference type="InterPro" id="IPR024615">
    <property type="entry name" value="CRISPR-assoc_Cmr2_N"/>
</dbReference>
<dbReference type="InterPro" id="IPR013407">
    <property type="entry name" value="CRISPR-assoc_prot_Cmr2"/>
</dbReference>
<dbReference type="Gene3D" id="3.30.70.270">
    <property type="match status" value="1"/>
</dbReference>
<feature type="domain" description="GGDEF" evidence="3">
    <location>
        <begin position="349"/>
        <end position="492"/>
    </location>
</feature>
<dbReference type="RefSeq" id="WP_109189127.1">
    <property type="nucleotide sequence ID" value="NZ_BMYA01000003.1"/>
</dbReference>
<dbReference type="OrthoDB" id="9758700at2"/>
<dbReference type="EMBL" id="QEWQ01000003">
    <property type="protein sequence ID" value="PWD81230.1"/>
    <property type="molecule type" value="Genomic_DNA"/>
</dbReference>
<comment type="caution">
    <text evidence="4">The sequence shown here is derived from an EMBL/GenBank/DDBJ whole genome shotgun (WGS) entry which is preliminary data.</text>
</comment>
<evidence type="ECO:0000313" key="5">
    <source>
        <dbReference type="Proteomes" id="UP000245020"/>
    </source>
</evidence>
<keyword evidence="1" id="KW-0547">Nucleotide-binding</keyword>
<name>A0A2U2AF04_9GAMM</name>
<dbReference type="InterPro" id="IPR038242">
    <property type="entry name" value="Cmr2_N"/>
</dbReference>
<dbReference type="Proteomes" id="UP000245020">
    <property type="component" value="Unassembled WGS sequence"/>
</dbReference>
<dbReference type="Gene3D" id="3.30.70.2220">
    <property type="entry name" value="CRISPR-Cas system, Cmr2 subunit, D1 domain, cysteine cluster"/>
    <property type="match status" value="1"/>
</dbReference>
<evidence type="ECO:0000256" key="2">
    <source>
        <dbReference type="ARBA" id="ARBA00023118"/>
    </source>
</evidence>
<dbReference type="NCBIfam" id="TIGR02577">
    <property type="entry name" value="cas_TM1794_Cmr2"/>
    <property type="match status" value="1"/>
</dbReference>
<protein>
    <submittedName>
        <fullName evidence="4">Type III-B CRISPR-associated protein Cas10/Cmr2</fullName>
    </submittedName>
</protein>
<dbReference type="Pfam" id="PF22335">
    <property type="entry name" value="Cas10-Cmr2_palm2"/>
    <property type="match status" value="1"/>
</dbReference>
<dbReference type="GO" id="GO:0051607">
    <property type="term" value="P:defense response to virus"/>
    <property type="evidence" value="ECO:0007669"/>
    <property type="project" value="UniProtKB-KW"/>
</dbReference>
<evidence type="ECO:0000313" key="4">
    <source>
        <dbReference type="EMBL" id="PWD81230.1"/>
    </source>
</evidence>